<evidence type="ECO:0000313" key="3">
    <source>
        <dbReference type="Proteomes" id="UP001234989"/>
    </source>
</evidence>
<feature type="non-terminal residue" evidence="2">
    <location>
        <position position="1"/>
    </location>
</feature>
<sequence>SYECETSFLKFKTLLTSAPIFTLFVEGEGFTIYCDSYRIGLCCILMHKGKVIYYALRQLKVHEKNYLTHDLEMLYCSH</sequence>
<dbReference type="AlphaFoldDB" id="A0AAF0U9K4"/>
<organism evidence="2 3">
    <name type="scientific">Solanum verrucosum</name>
    <dbReference type="NCBI Taxonomy" id="315347"/>
    <lineage>
        <taxon>Eukaryota</taxon>
        <taxon>Viridiplantae</taxon>
        <taxon>Streptophyta</taxon>
        <taxon>Embryophyta</taxon>
        <taxon>Tracheophyta</taxon>
        <taxon>Spermatophyta</taxon>
        <taxon>Magnoliopsida</taxon>
        <taxon>eudicotyledons</taxon>
        <taxon>Gunneridae</taxon>
        <taxon>Pentapetalae</taxon>
        <taxon>asterids</taxon>
        <taxon>lamiids</taxon>
        <taxon>Solanales</taxon>
        <taxon>Solanaceae</taxon>
        <taxon>Solanoideae</taxon>
        <taxon>Solaneae</taxon>
        <taxon>Solanum</taxon>
    </lineage>
</organism>
<protein>
    <recommendedName>
        <fullName evidence="1">Reverse transcriptase/retrotransposon-derived protein RNase H-like domain-containing protein</fullName>
    </recommendedName>
</protein>
<feature type="domain" description="Reverse transcriptase/retrotransposon-derived protein RNase H-like" evidence="1">
    <location>
        <begin position="3"/>
        <end position="74"/>
    </location>
</feature>
<dbReference type="Pfam" id="PF17919">
    <property type="entry name" value="RT_RNaseH_2"/>
    <property type="match status" value="1"/>
</dbReference>
<proteinExistence type="predicted"/>
<name>A0AAF0U9K4_SOLVR</name>
<dbReference type="InterPro" id="IPR043502">
    <property type="entry name" value="DNA/RNA_pol_sf"/>
</dbReference>
<dbReference type="InterPro" id="IPR041577">
    <property type="entry name" value="RT_RNaseH_2"/>
</dbReference>
<gene>
    <name evidence="2" type="ORF">MTR67_035055</name>
</gene>
<keyword evidence="3" id="KW-1185">Reference proteome</keyword>
<evidence type="ECO:0000313" key="2">
    <source>
        <dbReference type="EMBL" id="WMV41670.1"/>
    </source>
</evidence>
<evidence type="ECO:0000259" key="1">
    <source>
        <dbReference type="Pfam" id="PF17919"/>
    </source>
</evidence>
<dbReference type="SUPFAM" id="SSF56672">
    <property type="entry name" value="DNA/RNA polymerases"/>
    <property type="match status" value="1"/>
</dbReference>
<dbReference type="Proteomes" id="UP001234989">
    <property type="component" value="Chromosome 8"/>
</dbReference>
<dbReference type="EMBL" id="CP133619">
    <property type="protein sequence ID" value="WMV41670.1"/>
    <property type="molecule type" value="Genomic_DNA"/>
</dbReference>
<reference evidence="2" key="1">
    <citation type="submission" date="2023-08" db="EMBL/GenBank/DDBJ databases">
        <title>A de novo genome assembly of Solanum verrucosum Schlechtendal, a Mexican diploid species geographically isolated from the other diploid A-genome species in potato relatives.</title>
        <authorList>
            <person name="Hosaka K."/>
        </authorList>
    </citation>
    <scope>NUCLEOTIDE SEQUENCE</scope>
    <source>
        <tissue evidence="2">Young leaves</tissue>
    </source>
</reference>
<accession>A0AAF0U9K4</accession>